<dbReference type="EC" id="2.7.8.-" evidence="5"/>
<sequence>MIPLVSPPLPAALPTGPLDSPPLPAAPPAGRTDSPPLPPAPPAGPLIPTTLPPLTTALPRLPGLRPVRPQLWLVATEAHQDTVTQFAPLVLATEELARAEEFRRSGDRATYLCAHVGLRRLLGAHLGVAPRTVSVARAPCPCCGEPHGRPVLTDGRLHFSLSHCEGLSLIAVASTPVGVDIERVPAAHTVREASEVLHPAEAAELAALTPAHRPAAFARVWTRKEAYLKGLGIGLGADPAAEYVGAGPVPSAPPGWFLTDVTVPDGHHAAVALRR</sequence>
<evidence type="ECO:0000259" key="4">
    <source>
        <dbReference type="Pfam" id="PF01648"/>
    </source>
</evidence>
<dbReference type="AlphaFoldDB" id="A0A7W7U7Q6"/>
<feature type="compositionally biased region" description="Pro residues" evidence="3">
    <location>
        <begin position="35"/>
        <end position="45"/>
    </location>
</feature>
<dbReference type="PANTHER" id="PTHR12215:SF10">
    <property type="entry name" value="L-AMINOADIPATE-SEMIALDEHYDE DEHYDROGENASE-PHOSPHOPANTETHEINYL TRANSFERASE"/>
    <property type="match status" value="1"/>
</dbReference>
<keyword evidence="6" id="KW-1185">Reference proteome</keyword>
<dbReference type="Gene3D" id="3.90.470.20">
    <property type="entry name" value="4'-phosphopantetheinyl transferase domain"/>
    <property type="match status" value="1"/>
</dbReference>
<evidence type="ECO:0000256" key="3">
    <source>
        <dbReference type="SAM" id="MobiDB-lite"/>
    </source>
</evidence>
<dbReference type="GO" id="GO:0019878">
    <property type="term" value="P:lysine biosynthetic process via aminoadipic acid"/>
    <property type="evidence" value="ECO:0007669"/>
    <property type="project" value="TreeGrafter"/>
</dbReference>
<reference evidence="5 6" key="1">
    <citation type="submission" date="2020-08" db="EMBL/GenBank/DDBJ databases">
        <title>Genomic Encyclopedia of Type Strains, Phase III (KMG-III): the genomes of soil and plant-associated and newly described type strains.</title>
        <authorList>
            <person name="Whitman W."/>
        </authorList>
    </citation>
    <scope>NUCLEOTIDE SEQUENCE [LARGE SCALE GENOMIC DNA]</scope>
    <source>
        <strain evidence="5 6">SFB5A</strain>
    </source>
</reference>
<feature type="domain" description="4'-phosphopantetheinyl transferase" evidence="4">
    <location>
        <begin position="176"/>
        <end position="236"/>
    </location>
</feature>
<dbReference type="GO" id="GO:0008897">
    <property type="term" value="F:holo-[acyl-carrier-protein] synthase activity"/>
    <property type="evidence" value="ECO:0007669"/>
    <property type="project" value="InterPro"/>
</dbReference>
<protein>
    <submittedName>
        <fullName evidence="5">4'-phosphopantetheinyl transferase</fullName>
        <ecNumber evidence="5">2.7.8.-</ecNumber>
    </submittedName>
</protein>
<organism evidence="5 6">
    <name type="scientific">Streptomyces nymphaeiformis</name>
    <dbReference type="NCBI Taxonomy" id="2663842"/>
    <lineage>
        <taxon>Bacteria</taxon>
        <taxon>Bacillati</taxon>
        <taxon>Actinomycetota</taxon>
        <taxon>Actinomycetes</taxon>
        <taxon>Kitasatosporales</taxon>
        <taxon>Streptomycetaceae</taxon>
        <taxon>Streptomyces</taxon>
    </lineage>
</organism>
<dbReference type="Proteomes" id="UP000582643">
    <property type="component" value="Unassembled WGS sequence"/>
</dbReference>
<evidence type="ECO:0000256" key="1">
    <source>
        <dbReference type="ARBA" id="ARBA00010990"/>
    </source>
</evidence>
<proteinExistence type="inferred from homology"/>
<dbReference type="InterPro" id="IPR008278">
    <property type="entry name" value="4-PPantetheinyl_Trfase_dom"/>
</dbReference>
<dbReference type="RefSeq" id="WP_116163305.1">
    <property type="nucleotide sequence ID" value="NZ_JACHJY010000013.1"/>
</dbReference>
<feature type="compositionally biased region" description="Pro residues" evidence="3">
    <location>
        <begin position="1"/>
        <end position="11"/>
    </location>
</feature>
<accession>A0A7W7U7Q6</accession>
<feature type="region of interest" description="Disordered" evidence="3">
    <location>
        <begin position="1"/>
        <end position="54"/>
    </location>
</feature>
<gene>
    <name evidence="5" type="ORF">GGE06_007366</name>
</gene>
<dbReference type="SUPFAM" id="SSF56214">
    <property type="entry name" value="4'-phosphopantetheinyl transferase"/>
    <property type="match status" value="2"/>
</dbReference>
<dbReference type="GO" id="GO:0000287">
    <property type="term" value="F:magnesium ion binding"/>
    <property type="evidence" value="ECO:0007669"/>
    <property type="project" value="InterPro"/>
</dbReference>
<evidence type="ECO:0000313" key="5">
    <source>
        <dbReference type="EMBL" id="MBB4986398.1"/>
    </source>
</evidence>
<evidence type="ECO:0000313" key="6">
    <source>
        <dbReference type="Proteomes" id="UP000582643"/>
    </source>
</evidence>
<comment type="caution">
    <text evidence="5">The sequence shown here is derived from an EMBL/GenBank/DDBJ whole genome shotgun (WGS) entry which is preliminary data.</text>
</comment>
<dbReference type="InterPro" id="IPR050559">
    <property type="entry name" value="P-Pant_transferase_sf"/>
</dbReference>
<dbReference type="InterPro" id="IPR037143">
    <property type="entry name" value="4-PPantetheinyl_Trfase_dom_sf"/>
</dbReference>
<comment type="similarity">
    <text evidence="1">Belongs to the P-Pant transferase superfamily. Gsp/Sfp/HetI/AcpT family.</text>
</comment>
<name>A0A7W7U7Q6_9ACTN</name>
<dbReference type="Pfam" id="PF01648">
    <property type="entry name" value="ACPS"/>
    <property type="match status" value="1"/>
</dbReference>
<keyword evidence="2 5" id="KW-0808">Transferase</keyword>
<dbReference type="EMBL" id="JACHJY010000013">
    <property type="protein sequence ID" value="MBB4986398.1"/>
    <property type="molecule type" value="Genomic_DNA"/>
</dbReference>
<dbReference type="PANTHER" id="PTHR12215">
    <property type="entry name" value="PHOSPHOPANTETHEINE TRANSFERASE"/>
    <property type="match status" value="1"/>
</dbReference>
<dbReference type="GO" id="GO:0005829">
    <property type="term" value="C:cytosol"/>
    <property type="evidence" value="ECO:0007669"/>
    <property type="project" value="TreeGrafter"/>
</dbReference>
<evidence type="ECO:0000256" key="2">
    <source>
        <dbReference type="ARBA" id="ARBA00022679"/>
    </source>
</evidence>